<comment type="caution">
    <text evidence="1">The sequence shown here is derived from an EMBL/GenBank/DDBJ whole genome shotgun (WGS) entry which is preliminary data.</text>
</comment>
<evidence type="ECO:0000313" key="1">
    <source>
        <dbReference type="EMBL" id="RXG49303.1"/>
    </source>
</evidence>
<accession>A0A444S7C8</accession>
<dbReference type="EMBL" id="RSDZ01000015">
    <property type="protein sequence ID" value="RXG49303.1"/>
    <property type="molecule type" value="Genomic_DNA"/>
</dbReference>
<dbReference type="AlphaFoldDB" id="A0A444S7C8"/>
<organism evidence="1 2">
    <name type="scientific">Verticillium dahliae</name>
    <name type="common">Verticillium wilt</name>
    <dbReference type="NCBI Taxonomy" id="27337"/>
    <lineage>
        <taxon>Eukaryota</taxon>
        <taxon>Fungi</taxon>
        <taxon>Dikarya</taxon>
        <taxon>Ascomycota</taxon>
        <taxon>Pezizomycotina</taxon>
        <taxon>Sordariomycetes</taxon>
        <taxon>Hypocreomycetidae</taxon>
        <taxon>Glomerellales</taxon>
        <taxon>Plectosphaerellaceae</taxon>
        <taxon>Verticillium</taxon>
    </lineage>
</organism>
<reference evidence="1 2" key="1">
    <citation type="submission" date="2018-12" db="EMBL/GenBank/DDBJ databases">
        <title>Genome of Verticillium dahliae isolate Getta Getta.</title>
        <authorList>
            <person name="Gardiner D.M."/>
        </authorList>
    </citation>
    <scope>NUCLEOTIDE SEQUENCE [LARGE SCALE GENOMIC DNA]</scope>
    <source>
        <strain evidence="1 2">Getta Getta</strain>
    </source>
</reference>
<sequence>MGRRHGAAPWASPTSPDIVFYVVSSRLGSSPATSFFSAPGKHVLRLNTRTNAPEIRIHDQVILAQHVHNNGEPLDSHASIAITRSIRFNSGP</sequence>
<evidence type="ECO:0000313" key="2">
    <source>
        <dbReference type="Proteomes" id="UP000288725"/>
    </source>
</evidence>
<proteinExistence type="predicted"/>
<dbReference type="Proteomes" id="UP000288725">
    <property type="component" value="Chromosome 3"/>
</dbReference>
<gene>
    <name evidence="1" type="ORF">VDGE_30731</name>
</gene>
<protein>
    <submittedName>
        <fullName evidence="1">Uncharacterized protein</fullName>
    </submittedName>
</protein>
<name>A0A444S7C8_VERDA</name>